<dbReference type="SUPFAM" id="SSF56436">
    <property type="entry name" value="C-type lectin-like"/>
    <property type="match status" value="1"/>
</dbReference>
<keyword evidence="4" id="KW-1185">Reference proteome</keyword>
<dbReference type="InterPro" id="IPR042095">
    <property type="entry name" value="SUMF_sf"/>
</dbReference>
<feature type="domain" description="Sulfatase-modifying factor enzyme-like" evidence="2">
    <location>
        <begin position="69"/>
        <end position="319"/>
    </location>
</feature>
<dbReference type="InterPro" id="IPR016187">
    <property type="entry name" value="CTDL_fold"/>
</dbReference>
<dbReference type="AlphaFoldDB" id="A0A7M2WY38"/>
<feature type="signal peptide" evidence="1">
    <location>
        <begin position="1"/>
        <end position="45"/>
    </location>
</feature>
<protein>
    <submittedName>
        <fullName evidence="3">SUMF1/EgtB/PvdO family nonheme iron enzyme</fullName>
    </submittedName>
</protein>
<dbReference type="InterPro" id="IPR051043">
    <property type="entry name" value="Sulfatase_Mod_Factor_Kinase"/>
</dbReference>
<dbReference type="PANTHER" id="PTHR23150:SF19">
    <property type="entry name" value="FORMYLGLYCINE-GENERATING ENZYME"/>
    <property type="match status" value="1"/>
</dbReference>
<organism evidence="3 4">
    <name type="scientific">Humisphaera borealis</name>
    <dbReference type="NCBI Taxonomy" id="2807512"/>
    <lineage>
        <taxon>Bacteria</taxon>
        <taxon>Pseudomonadati</taxon>
        <taxon>Planctomycetota</taxon>
        <taxon>Phycisphaerae</taxon>
        <taxon>Tepidisphaerales</taxon>
        <taxon>Tepidisphaeraceae</taxon>
        <taxon>Humisphaera</taxon>
    </lineage>
</organism>
<reference evidence="3 4" key="1">
    <citation type="submission" date="2020-10" db="EMBL/GenBank/DDBJ databases">
        <title>Wide distribution of Phycisphaera-like planctomycetes from WD2101 soil group in peatlands and genome analysis of the first cultivated representative.</title>
        <authorList>
            <person name="Dedysh S.N."/>
            <person name="Beletsky A.V."/>
            <person name="Ivanova A."/>
            <person name="Kulichevskaya I.S."/>
            <person name="Suzina N.E."/>
            <person name="Philippov D.A."/>
            <person name="Rakitin A.L."/>
            <person name="Mardanov A.V."/>
            <person name="Ravin N.V."/>
        </authorList>
    </citation>
    <scope>NUCLEOTIDE SEQUENCE [LARGE SCALE GENOMIC DNA]</scope>
    <source>
        <strain evidence="3 4">M1803</strain>
    </source>
</reference>
<sequence length="394" mass="43695">MTRLSSKRSNPLSKAWLGRAACAALAVAAAAAALPLAVSPAPARAETPAVPADMKPFTQSIVGLAATFDMVPIPGGTVTVGSPESEKKRNKAEGPQFDVEVEPFYMGKYEMTWDIYNEYLAQYPILGEGKGKTIPFEKQADAVSYPTPIYDIEAGPALQRMGGREGKLPAVIMSQFAAKQFTKWLSAKTGRFYRLPTEAEWEFAARAGTKTAYFFGDDAKKLDDYAWHYDNSALSDGEVGYHKVGGKKPNPFGLYDIYGNVAEIVVDQYDDAWYAKFAGKKVGWREALRWPDSQYPRLARGGGYESDVENCRSAARQKITVNDNKKDPQIPKSPYWWTEGFSIGFRVVSPVKEPSAEEKNKFWNVDNESTADVLKRDREIRQLVEEITGPKAPK</sequence>
<dbReference type="InterPro" id="IPR005532">
    <property type="entry name" value="SUMF_dom"/>
</dbReference>
<name>A0A7M2WY38_9BACT</name>
<dbReference type="Pfam" id="PF03781">
    <property type="entry name" value="FGE-sulfatase"/>
    <property type="match status" value="1"/>
</dbReference>
<dbReference type="Proteomes" id="UP000593765">
    <property type="component" value="Chromosome"/>
</dbReference>
<accession>A0A7M2WY38</accession>
<evidence type="ECO:0000256" key="1">
    <source>
        <dbReference type="SAM" id="SignalP"/>
    </source>
</evidence>
<evidence type="ECO:0000259" key="2">
    <source>
        <dbReference type="Pfam" id="PF03781"/>
    </source>
</evidence>
<evidence type="ECO:0000313" key="3">
    <source>
        <dbReference type="EMBL" id="QOV90142.1"/>
    </source>
</evidence>
<dbReference type="RefSeq" id="WP_206293214.1">
    <property type="nucleotide sequence ID" value="NZ_CP063458.1"/>
</dbReference>
<dbReference type="GO" id="GO:0120147">
    <property type="term" value="F:formylglycine-generating oxidase activity"/>
    <property type="evidence" value="ECO:0007669"/>
    <property type="project" value="TreeGrafter"/>
</dbReference>
<dbReference type="KEGG" id="hbs:IPV69_01850"/>
<keyword evidence="1" id="KW-0732">Signal</keyword>
<dbReference type="Gene3D" id="3.90.1580.10">
    <property type="entry name" value="paralog of FGE (formylglycine-generating enzyme)"/>
    <property type="match status" value="1"/>
</dbReference>
<evidence type="ECO:0000313" key="4">
    <source>
        <dbReference type="Proteomes" id="UP000593765"/>
    </source>
</evidence>
<dbReference type="EMBL" id="CP063458">
    <property type="protein sequence ID" value="QOV90142.1"/>
    <property type="molecule type" value="Genomic_DNA"/>
</dbReference>
<dbReference type="PANTHER" id="PTHR23150">
    <property type="entry name" value="SULFATASE MODIFYING FACTOR 1, 2"/>
    <property type="match status" value="1"/>
</dbReference>
<proteinExistence type="predicted"/>
<gene>
    <name evidence="3" type="ORF">IPV69_01850</name>
</gene>
<feature type="chain" id="PRO_5034048737" evidence="1">
    <location>
        <begin position="46"/>
        <end position="394"/>
    </location>
</feature>